<dbReference type="GO" id="GO:0140359">
    <property type="term" value="F:ABC-type transporter activity"/>
    <property type="evidence" value="ECO:0007669"/>
    <property type="project" value="InterPro"/>
</dbReference>
<evidence type="ECO:0000259" key="10">
    <source>
        <dbReference type="PROSITE" id="PS50990"/>
    </source>
</evidence>
<evidence type="ECO:0000259" key="8">
    <source>
        <dbReference type="PROSITE" id="PS50893"/>
    </source>
</evidence>
<dbReference type="InterPro" id="IPR036640">
    <property type="entry name" value="ABC1_TM_sf"/>
</dbReference>
<evidence type="ECO:0000313" key="11">
    <source>
        <dbReference type="EMBL" id="STU79396.1"/>
    </source>
</evidence>
<reference evidence="11 12" key="1">
    <citation type="submission" date="2018-06" db="EMBL/GenBank/DDBJ databases">
        <authorList>
            <consortium name="Pathogen Informatics"/>
            <person name="Doyle S."/>
        </authorList>
    </citation>
    <scope>NUCLEOTIDE SEQUENCE [LARGE SCALE GENOMIC DNA]</scope>
    <source>
        <strain evidence="11 12">NCTC204</strain>
    </source>
</reference>
<sequence length="735" mass="82565">MTNELFEKIIAKVNFSLLKKTPVILQSEAAECGIACLAMVCGHYGLDIDLFNFRQRFGSPSQGVTLMSLSKTAEHAGLKSRALSLDLDEIRQLKLPCVLHWGMNHYVVLTKVRKSSFIVHDPALGKRIIGIQEMSNYFTGVALELWPDQNFQQEKAKSRLRLLDLMRNIVGLKSALLKIFAFSVVVEAIGLLLPIGTQLVTDHVIMAHDQSLLSVICIGLVFFTLFRTFISMLRAWTSLTLNTLTSIQWKTTLFDHLASLPLSFFEKRHLGDIQSRFSSLDTIRSTFTNSIVSGIIDSIMTIGLLIMLTLYGGWLTWVVVGFTLCYAIMRFATYRFYRRVAEEQVIKGARSSSHFMESLYGISTIKALNLKERRSQHWLNINIEACNAGIKQTRFDMLFSGINTFITAIDQVAVLWLGAIMVIDNNMTLGMFMAFNAYRGQFSQRASSLVDLCMQLRMLSLHNERLSEIVFSEPEQELPTREVFSADSGAKLEVKNLCYQYDPFSQPIFSNLNITVEPGESVALVGPSGVGKTTLLKVMCGLLSPTSGDVLADNLDITKIGLNNYRLGTACVLQEDRLFSGSLIDNISGFEDNADIDFVMECAKRCNIHEEIMKMPMGYETIVGELGLGISGGQKQRILIARALYRKPSILFMDEATSHLDLKNESVINQSISALSITRIIVAHRPSQLPQPIALSTCRRQRPSRKLKRRELCKERLLDLIPQGLPLKTAFWRCF</sequence>
<evidence type="ECO:0000256" key="3">
    <source>
        <dbReference type="ARBA" id="ARBA00022741"/>
    </source>
</evidence>
<evidence type="ECO:0000259" key="9">
    <source>
        <dbReference type="PROSITE" id="PS50929"/>
    </source>
</evidence>
<dbReference type="InterPro" id="IPR039421">
    <property type="entry name" value="Type_1_exporter"/>
</dbReference>
<feature type="transmembrane region" description="Helical" evidence="7">
    <location>
        <begin position="286"/>
        <end position="308"/>
    </location>
</feature>
<evidence type="ECO:0000256" key="6">
    <source>
        <dbReference type="ARBA" id="ARBA00023136"/>
    </source>
</evidence>
<dbReference type="PANTHER" id="PTHR24221:SF606">
    <property type="entry name" value="COLICIN V SECRETION-PROCESSING ATP-BINDING PROTEIN"/>
    <property type="match status" value="1"/>
</dbReference>
<dbReference type="Pfam" id="PF00664">
    <property type="entry name" value="ABC_membrane"/>
    <property type="match status" value="1"/>
</dbReference>
<evidence type="ECO:0000256" key="2">
    <source>
        <dbReference type="ARBA" id="ARBA00022692"/>
    </source>
</evidence>
<keyword evidence="4" id="KW-0067">ATP-binding</keyword>
<feature type="transmembrane region" description="Helical" evidence="7">
    <location>
        <begin position="314"/>
        <end position="332"/>
    </location>
</feature>
<organism evidence="11 12">
    <name type="scientific">Klebsiella pneumoniae</name>
    <dbReference type="NCBI Taxonomy" id="573"/>
    <lineage>
        <taxon>Bacteria</taxon>
        <taxon>Pseudomonadati</taxon>
        <taxon>Pseudomonadota</taxon>
        <taxon>Gammaproteobacteria</taxon>
        <taxon>Enterobacterales</taxon>
        <taxon>Enterobacteriaceae</taxon>
        <taxon>Klebsiella/Raoultella group</taxon>
        <taxon>Klebsiella</taxon>
        <taxon>Klebsiella pneumoniae complex</taxon>
    </lineage>
</organism>
<dbReference type="GO" id="GO:0034040">
    <property type="term" value="F:ATPase-coupled lipid transmembrane transporter activity"/>
    <property type="evidence" value="ECO:0007669"/>
    <property type="project" value="TreeGrafter"/>
</dbReference>
<evidence type="ECO:0000256" key="7">
    <source>
        <dbReference type="SAM" id="Phobius"/>
    </source>
</evidence>
<dbReference type="Gene3D" id="1.20.1560.10">
    <property type="entry name" value="ABC transporter type 1, transmembrane domain"/>
    <property type="match status" value="1"/>
</dbReference>
<dbReference type="Proteomes" id="UP000255192">
    <property type="component" value="Unassembled WGS sequence"/>
</dbReference>
<dbReference type="InterPro" id="IPR003439">
    <property type="entry name" value="ABC_transporter-like_ATP-bd"/>
</dbReference>
<dbReference type="SUPFAM" id="SSF52540">
    <property type="entry name" value="P-loop containing nucleoside triphosphate hydrolases"/>
    <property type="match status" value="1"/>
</dbReference>
<evidence type="ECO:0000256" key="4">
    <source>
        <dbReference type="ARBA" id="ARBA00022840"/>
    </source>
</evidence>
<keyword evidence="5 7" id="KW-1133">Transmembrane helix</keyword>
<dbReference type="GO" id="GO:0008234">
    <property type="term" value="F:cysteine-type peptidase activity"/>
    <property type="evidence" value="ECO:0007669"/>
    <property type="project" value="InterPro"/>
</dbReference>
<dbReference type="InterPro" id="IPR003593">
    <property type="entry name" value="AAA+_ATPase"/>
</dbReference>
<feature type="transmembrane region" description="Helical" evidence="7">
    <location>
        <begin position="212"/>
        <end position="230"/>
    </location>
</feature>
<dbReference type="Pfam" id="PF03412">
    <property type="entry name" value="Peptidase_C39"/>
    <property type="match status" value="1"/>
</dbReference>
<dbReference type="InterPro" id="IPR011527">
    <property type="entry name" value="ABC1_TM_dom"/>
</dbReference>
<feature type="domain" description="Peptidase C39" evidence="10">
    <location>
        <begin position="26"/>
        <end position="145"/>
    </location>
</feature>
<protein>
    <submittedName>
        <fullName evidence="11">Secretion ATPase</fullName>
        <ecNumber evidence="11">3.4.22.-</ecNumber>
    </submittedName>
</protein>
<feature type="domain" description="ABC transmembrane type-1" evidence="9">
    <location>
        <begin position="179"/>
        <end position="458"/>
    </location>
</feature>
<evidence type="ECO:0000313" key="12">
    <source>
        <dbReference type="Proteomes" id="UP000255192"/>
    </source>
</evidence>
<dbReference type="Pfam" id="PF00005">
    <property type="entry name" value="ABC_tran"/>
    <property type="match status" value="1"/>
</dbReference>
<keyword evidence="2 7" id="KW-0812">Transmembrane</keyword>
<dbReference type="SMART" id="SM00382">
    <property type="entry name" value="AAA"/>
    <property type="match status" value="1"/>
</dbReference>
<comment type="subcellular location">
    <subcellularLocation>
        <location evidence="1">Cell membrane</location>
        <topology evidence="1">Multi-pass membrane protein</topology>
    </subcellularLocation>
</comment>
<dbReference type="CDD" id="cd18567">
    <property type="entry name" value="ABC_6TM_CvaB_RaxB_like"/>
    <property type="match status" value="1"/>
</dbReference>
<keyword evidence="3" id="KW-0547">Nucleotide-binding</keyword>
<proteinExistence type="predicted"/>
<keyword evidence="6 7" id="KW-0472">Membrane</keyword>
<dbReference type="GO" id="GO:0005524">
    <property type="term" value="F:ATP binding"/>
    <property type="evidence" value="ECO:0007669"/>
    <property type="project" value="UniProtKB-KW"/>
</dbReference>
<dbReference type="PANTHER" id="PTHR24221">
    <property type="entry name" value="ATP-BINDING CASSETTE SUB-FAMILY B"/>
    <property type="match status" value="1"/>
</dbReference>
<dbReference type="InterPro" id="IPR033838">
    <property type="entry name" value="CvaB_peptidase"/>
</dbReference>
<dbReference type="InterPro" id="IPR017871">
    <property type="entry name" value="ABC_transporter-like_CS"/>
</dbReference>
<feature type="domain" description="ABC transporter" evidence="8">
    <location>
        <begin position="492"/>
        <end position="725"/>
    </location>
</feature>
<feature type="transmembrane region" description="Helical" evidence="7">
    <location>
        <begin position="175"/>
        <end position="200"/>
    </location>
</feature>
<dbReference type="GO" id="GO:0005886">
    <property type="term" value="C:plasma membrane"/>
    <property type="evidence" value="ECO:0007669"/>
    <property type="project" value="UniProtKB-SubCell"/>
</dbReference>
<dbReference type="Gene3D" id="3.40.50.300">
    <property type="entry name" value="P-loop containing nucleotide triphosphate hydrolases"/>
    <property type="match status" value="1"/>
</dbReference>
<dbReference type="EC" id="3.4.22.-" evidence="11"/>
<name>A0A377ZQG2_KLEPN</name>
<dbReference type="InterPro" id="IPR027417">
    <property type="entry name" value="P-loop_NTPase"/>
</dbReference>
<dbReference type="AlphaFoldDB" id="A0A377ZQG2"/>
<dbReference type="GO" id="GO:0016887">
    <property type="term" value="F:ATP hydrolysis activity"/>
    <property type="evidence" value="ECO:0007669"/>
    <property type="project" value="InterPro"/>
</dbReference>
<dbReference type="CDD" id="cd02419">
    <property type="entry name" value="Peptidase_C39C"/>
    <property type="match status" value="1"/>
</dbReference>
<dbReference type="GO" id="GO:0006508">
    <property type="term" value="P:proteolysis"/>
    <property type="evidence" value="ECO:0007669"/>
    <property type="project" value="InterPro"/>
</dbReference>
<keyword evidence="11" id="KW-0378">Hydrolase</keyword>
<dbReference type="PROSITE" id="PS50893">
    <property type="entry name" value="ABC_TRANSPORTER_2"/>
    <property type="match status" value="1"/>
</dbReference>
<dbReference type="SUPFAM" id="SSF90123">
    <property type="entry name" value="ABC transporter transmembrane region"/>
    <property type="match status" value="1"/>
</dbReference>
<dbReference type="Gene3D" id="3.90.70.10">
    <property type="entry name" value="Cysteine proteinases"/>
    <property type="match status" value="1"/>
</dbReference>
<evidence type="ECO:0000256" key="1">
    <source>
        <dbReference type="ARBA" id="ARBA00004651"/>
    </source>
</evidence>
<accession>A0A377ZQG2</accession>
<gene>
    <name evidence="11" type="primary">lagD</name>
    <name evidence="11" type="ORF">NCTC204_01356</name>
</gene>
<dbReference type="InterPro" id="IPR005074">
    <property type="entry name" value="Peptidase_C39"/>
</dbReference>
<dbReference type="PROSITE" id="PS50929">
    <property type="entry name" value="ABC_TM1F"/>
    <property type="match status" value="1"/>
</dbReference>
<dbReference type="PROSITE" id="PS50990">
    <property type="entry name" value="PEPTIDASE_C39"/>
    <property type="match status" value="1"/>
</dbReference>
<dbReference type="PROSITE" id="PS00211">
    <property type="entry name" value="ABC_TRANSPORTER_1"/>
    <property type="match status" value="1"/>
</dbReference>
<dbReference type="EMBL" id="UGMD01000002">
    <property type="protein sequence ID" value="STU79396.1"/>
    <property type="molecule type" value="Genomic_DNA"/>
</dbReference>
<evidence type="ECO:0000256" key="5">
    <source>
        <dbReference type="ARBA" id="ARBA00022989"/>
    </source>
</evidence>
<feature type="transmembrane region" description="Helical" evidence="7">
    <location>
        <begin position="401"/>
        <end position="423"/>
    </location>
</feature>